<gene>
    <name evidence="3" type="ORF">QQS35_17045</name>
</gene>
<dbReference type="RefSeq" id="WP_285933430.1">
    <property type="nucleotide sequence ID" value="NZ_JASTZU010000057.1"/>
</dbReference>
<name>A0ABT7L8F5_9BACI</name>
<evidence type="ECO:0000259" key="2">
    <source>
        <dbReference type="Pfam" id="PF11575"/>
    </source>
</evidence>
<proteinExistence type="predicted"/>
<dbReference type="InterPro" id="IPR022770">
    <property type="entry name" value="IucA/IucC-like_C"/>
</dbReference>
<dbReference type="EMBL" id="JASTZU010000057">
    <property type="protein sequence ID" value="MDL4842147.1"/>
    <property type="molecule type" value="Genomic_DNA"/>
</dbReference>
<evidence type="ECO:0000313" key="3">
    <source>
        <dbReference type="EMBL" id="MDL4842147.1"/>
    </source>
</evidence>
<feature type="domain" description="Ferric siderophore reductase C-terminal" evidence="2">
    <location>
        <begin position="233"/>
        <end position="254"/>
    </location>
</feature>
<dbReference type="InterPro" id="IPR024726">
    <property type="entry name" value="FhuF_C"/>
</dbReference>
<keyword evidence="4" id="KW-1185">Reference proteome</keyword>
<evidence type="ECO:0000259" key="1">
    <source>
        <dbReference type="Pfam" id="PF06276"/>
    </source>
</evidence>
<dbReference type="Pfam" id="PF06276">
    <property type="entry name" value="FhuF"/>
    <property type="match status" value="1"/>
</dbReference>
<comment type="caution">
    <text evidence="3">The sequence shown here is derived from an EMBL/GenBank/DDBJ whole genome shotgun (WGS) entry which is preliminary data.</text>
</comment>
<evidence type="ECO:0000313" key="4">
    <source>
        <dbReference type="Proteomes" id="UP001235343"/>
    </source>
</evidence>
<feature type="domain" description="Aerobactin siderophore biosynthesis IucA/IucC-like C-terminal" evidence="1">
    <location>
        <begin position="65"/>
        <end position="174"/>
    </location>
</feature>
<reference evidence="3 4" key="1">
    <citation type="submission" date="2023-06" db="EMBL/GenBank/DDBJ databases">
        <title>Aquibacillus rhizosphaerae LR5S19.</title>
        <authorList>
            <person name="Sun J.-Q."/>
        </authorList>
    </citation>
    <scope>NUCLEOTIDE SEQUENCE [LARGE SCALE GENOMIC DNA]</scope>
    <source>
        <strain evidence="3 4">LR5S19</strain>
    </source>
</reference>
<dbReference type="Pfam" id="PF11575">
    <property type="entry name" value="FhuF_C"/>
    <property type="match status" value="1"/>
</dbReference>
<organism evidence="3 4">
    <name type="scientific">Aquibacillus rhizosphaerae</name>
    <dbReference type="NCBI Taxonomy" id="3051431"/>
    <lineage>
        <taxon>Bacteria</taxon>
        <taxon>Bacillati</taxon>
        <taxon>Bacillota</taxon>
        <taxon>Bacilli</taxon>
        <taxon>Bacillales</taxon>
        <taxon>Bacillaceae</taxon>
        <taxon>Aquibacillus</taxon>
    </lineage>
</organism>
<accession>A0ABT7L8F5</accession>
<sequence>MSLICQFNSDEFSYLNEHFQIMMDDSDDSMDSFSSRNFIDEVKCNTYINWLTKLLKSPSRAITASQFSKKYAFLVVAPSLYAMTMYNKSFDVALDSCSIESKRNSTIWKTKLRLNHLYVTEPLYKKRNQWRDLVITNIFANNIEPILRMLHKVTGISKDILWENTAIRVFSLYEKRIGKVDCNYQQRERCQEDFDYIVNQAPGHLFGEHENPFQKFYGSRTIDLSKKAPTRIRETCCYYYKVSKNGNYCKACPKDSGEAGDGSGPVKN</sequence>
<protein>
    <submittedName>
        <fullName evidence="3">IucA/IucC family C-terminal-domain containing protein</fullName>
    </submittedName>
</protein>
<dbReference type="Proteomes" id="UP001235343">
    <property type="component" value="Unassembled WGS sequence"/>
</dbReference>